<reference evidence="2 3" key="1">
    <citation type="submission" date="2020-12" db="EMBL/GenBank/DDBJ databases">
        <title>Concerted genomic and epigenomic changes stabilize Arabidopsis allopolyploids.</title>
        <authorList>
            <person name="Chen Z."/>
        </authorList>
    </citation>
    <scope>NUCLEOTIDE SEQUENCE [LARGE SCALE GENOMIC DNA]</scope>
    <source>
        <strain evidence="2">As9502</strain>
        <tissue evidence="2">Leaf</tissue>
    </source>
</reference>
<gene>
    <name evidence="2" type="ORF">ISN44_As08g030780</name>
</gene>
<dbReference type="PANTHER" id="PTHR32166:SF74">
    <property type="entry name" value="OS05G0256350 PROTEIN"/>
    <property type="match status" value="1"/>
</dbReference>
<dbReference type="AlphaFoldDB" id="A0A8T2B8D4"/>
<protein>
    <recommendedName>
        <fullName evidence="1">DUF659 domain-containing protein</fullName>
    </recommendedName>
</protein>
<organism evidence="2 3">
    <name type="scientific">Arabidopsis suecica</name>
    <name type="common">Swedish thale-cress</name>
    <name type="synonym">Cardaminopsis suecica</name>
    <dbReference type="NCBI Taxonomy" id="45249"/>
    <lineage>
        <taxon>Eukaryota</taxon>
        <taxon>Viridiplantae</taxon>
        <taxon>Streptophyta</taxon>
        <taxon>Embryophyta</taxon>
        <taxon>Tracheophyta</taxon>
        <taxon>Spermatophyta</taxon>
        <taxon>Magnoliopsida</taxon>
        <taxon>eudicotyledons</taxon>
        <taxon>Gunneridae</taxon>
        <taxon>Pentapetalae</taxon>
        <taxon>rosids</taxon>
        <taxon>malvids</taxon>
        <taxon>Brassicales</taxon>
        <taxon>Brassicaceae</taxon>
        <taxon>Camelineae</taxon>
        <taxon>Arabidopsis</taxon>
    </lineage>
</organism>
<proteinExistence type="predicted"/>
<evidence type="ECO:0000313" key="3">
    <source>
        <dbReference type="Proteomes" id="UP000694251"/>
    </source>
</evidence>
<dbReference type="Pfam" id="PF04937">
    <property type="entry name" value="DUF659"/>
    <property type="match status" value="1"/>
</dbReference>
<comment type="caution">
    <text evidence="2">The sequence shown here is derived from an EMBL/GenBank/DDBJ whole genome shotgun (WGS) entry which is preliminary data.</text>
</comment>
<dbReference type="Proteomes" id="UP000694251">
    <property type="component" value="Chromosome 8"/>
</dbReference>
<dbReference type="OrthoDB" id="2012664at2759"/>
<feature type="domain" description="DUF659" evidence="1">
    <location>
        <begin position="197"/>
        <end position="255"/>
    </location>
</feature>
<name>A0A8T2B8D4_ARASU</name>
<evidence type="ECO:0000259" key="1">
    <source>
        <dbReference type="Pfam" id="PF04937"/>
    </source>
</evidence>
<keyword evidence="3" id="KW-1185">Reference proteome</keyword>
<evidence type="ECO:0000313" key="2">
    <source>
        <dbReference type="EMBL" id="KAG7583567.1"/>
    </source>
</evidence>
<dbReference type="InterPro" id="IPR007021">
    <property type="entry name" value="DUF659"/>
</dbReference>
<sequence>MDDLHLKQNSDDMGWEYGVLCDPKNPDKVKCKLCGKEMSGGVFRMKEHIGHQRGNVSPCPLSTKEDQAKCMSALKEAKHKKTRKRRHDEELRLEVNINKPYLDNVLQEELGTQTAPHFQGRPMDKFVNYLNPEASFAAQIRQQNIHDAISKEKTHAVRQYCATWMNQSSIPFNVIDNESFRLYCEALGQFGPGWVPPTQYKRREPLLNEEQERIKKMLKSLEVEWEEQGCSVMTDAWSDMKRRSIMNLFVNSRGGETEYILDRLRCSHHRLNA</sequence>
<dbReference type="PANTHER" id="PTHR32166">
    <property type="entry name" value="OSJNBA0013A04.12 PROTEIN"/>
    <property type="match status" value="1"/>
</dbReference>
<dbReference type="EMBL" id="JAEFBJ010000008">
    <property type="protein sequence ID" value="KAG7583567.1"/>
    <property type="molecule type" value="Genomic_DNA"/>
</dbReference>
<accession>A0A8T2B8D4</accession>